<dbReference type="OrthoDB" id="309483at2759"/>
<dbReference type="InterPro" id="IPR000851">
    <property type="entry name" value="Ribosomal_uS5"/>
</dbReference>
<evidence type="ECO:0000256" key="4">
    <source>
        <dbReference type="ARBA" id="ARBA00023128"/>
    </source>
</evidence>
<keyword evidence="13" id="KW-1185">Reference proteome</keyword>
<dbReference type="Gene3D" id="3.30.230.10">
    <property type="match status" value="1"/>
</dbReference>
<evidence type="ECO:0000256" key="3">
    <source>
        <dbReference type="ARBA" id="ARBA00022980"/>
    </source>
</evidence>
<evidence type="ECO:0000256" key="10">
    <source>
        <dbReference type="SAM" id="MobiDB-lite"/>
    </source>
</evidence>
<dbReference type="SUPFAM" id="SSF54768">
    <property type="entry name" value="dsRNA-binding domain-like"/>
    <property type="match status" value="1"/>
</dbReference>
<dbReference type="PANTHER" id="PTHR48277:SF1">
    <property type="entry name" value="MITOCHONDRIAL RIBOSOMAL PROTEIN S5"/>
    <property type="match status" value="1"/>
</dbReference>
<evidence type="ECO:0000256" key="1">
    <source>
        <dbReference type="ARBA" id="ARBA00004173"/>
    </source>
</evidence>
<dbReference type="InterPro" id="IPR014721">
    <property type="entry name" value="Ribsml_uS5_D2-typ_fold_subgr"/>
</dbReference>
<keyword evidence="3 8" id="KW-0689">Ribosomal protein</keyword>
<name>A0A6G1GIR2_9PEZI</name>
<proteinExistence type="inferred from homology"/>
<evidence type="ECO:0000256" key="9">
    <source>
        <dbReference type="RuleBase" id="RU003823"/>
    </source>
</evidence>
<feature type="domain" description="S5 DRBM" evidence="11">
    <location>
        <begin position="249"/>
        <end position="312"/>
    </location>
</feature>
<organism evidence="12 13">
    <name type="scientific">Aulographum hederae CBS 113979</name>
    <dbReference type="NCBI Taxonomy" id="1176131"/>
    <lineage>
        <taxon>Eukaryota</taxon>
        <taxon>Fungi</taxon>
        <taxon>Dikarya</taxon>
        <taxon>Ascomycota</taxon>
        <taxon>Pezizomycotina</taxon>
        <taxon>Dothideomycetes</taxon>
        <taxon>Pleosporomycetidae</taxon>
        <taxon>Aulographales</taxon>
        <taxon>Aulographaceae</taxon>
    </lineage>
</organism>
<comment type="function">
    <text evidence="6">Component of the mitochondrial ribosome (mitoribosome), a dedicated translation machinery responsible for the synthesis of mitochondrial genome-encoded proteins, including at least some of the essential transmembrane subunits of the mitochondrial respiratory chain. The mitoribosomes are attached to the mitochondrial inner membrane and translation products are cotranslationally integrated into the membrane.</text>
</comment>
<comment type="subcellular location">
    <subcellularLocation>
        <location evidence="1">Mitochondrion</location>
    </subcellularLocation>
</comment>
<evidence type="ECO:0000256" key="5">
    <source>
        <dbReference type="ARBA" id="ARBA00023274"/>
    </source>
</evidence>
<dbReference type="Proteomes" id="UP000800041">
    <property type="component" value="Unassembled WGS sequence"/>
</dbReference>
<dbReference type="GO" id="GO:0005763">
    <property type="term" value="C:mitochondrial small ribosomal subunit"/>
    <property type="evidence" value="ECO:0007669"/>
    <property type="project" value="UniProtKB-ARBA"/>
</dbReference>
<dbReference type="Pfam" id="PF00333">
    <property type="entry name" value="Ribosomal_S5"/>
    <property type="match status" value="1"/>
</dbReference>
<dbReference type="FunFam" id="3.30.160.20:FF:000022">
    <property type="entry name" value="28S ribosomal protein S5, mitochondrial"/>
    <property type="match status" value="1"/>
</dbReference>
<accession>A0A6G1GIR2</accession>
<dbReference type="EMBL" id="ML977218">
    <property type="protein sequence ID" value="KAF1980826.1"/>
    <property type="molecule type" value="Genomic_DNA"/>
</dbReference>
<keyword evidence="4" id="KW-0496">Mitochondrion</keyword>
<reference evidence="12" key="1">
    <citation type="journal article" date="2020" name="Stud. Mycol.">
        <title>101 Dothideomycetes genomes: a test case for predicting lifestyles and emergence of pathogens.</title>
        <authorList>
            <person name="Haridas S."/>
            <person name="Albert R."/>
            <person name="Binder M."/>
            <person name="Bloem J."/>
            <person name="Labutti K."/>
            <person name="Salamov A."/>
            <person name="Andreopoulos B."/>
            <person name="Baker S."/>
            <person name="Barry K."/>
            <person name="Bills G."/>
            <person name="Bluhm B."/>
            <person name="Cannon C."/>
            <person name="Castanera R."/>
            <person name="Culley D."/>
            <person name="Daum C."/>
            <person name="Ezra D."/>
            <person name="Gonzalez J."/>
            <person name="Henrissat B."/>
            <person name="Kuo A."/>
            <person name="Liang C."/>
            <person name="Lipzen A."/>
            <person name="Lutzoni F."/>
            <person name="Magnuson J."/>
            <person name="Mondo S."/>
            <person name="Nolan M."/>
            <person name="Ohm R."/>
            <person name="Pangilinan J."/>
            <person name="Park H.-J."/>
            <person name="Ramirez L."/>
            <person name="Alfaro M."/>
            <person name="Sun H."/>
            <person name="Tritt A."/>
            <person name="Yoshinaga Y."/>
            <person name="Zwiers L.-H."/>
            <person name="Turgeon B."/>
            <person name="Goodwin S."/>
            <person name="Spatafora J."/>
            <person name="Crous P."/>
            <person name="Grigoriev I."/>
        </authorList>
    </citation>
    <scope>NUCLEOTIDE SEQUENCE</scope>
    <source>
        <strain evidence="12">CBS 113979</strain>
    </source>
</reference>
<dbReference type="GO" id="GO:0003723">
    <property type="term" value="F:RNA binding"/>
    <property type="evidence" value="ECO:0007669"/>
    <property type="project" value="InterPro"/>
</dbReference>
<keyword evidence="5 8" id="KW-0687">Ribonucleoprotein</keyword>
<dbReference type="PANTHER" id="PTHR48277">
    <property type="entry name" value="MITOCHONDRIAL RIBOSOMAL PROTEIN S5"/>
    <property type="match status" value="1"/>
</dbReference>
<feature type="compositionally biased region" description="Polar residues" evidence="10">
    <location>
        <begin position="14"/>
        <end position="25"/>
    </location>
</feature>
<dbReference type="Pfam" id="PF03719">
    <property type="entry name" value="Ribosomal_S5_C"/>
    <property type="match status" value="1"/>
</dbReference>
<sequence length="413" mass="46207">MSVIRPARCLFSKPSTIPKPTNLSSPRDFHTSTTRPSRRRITPNREQRQRLEAKLDSYLTERAKNFRPYTAAEKEALKHIYTPDQIAAIEAGEATIDPKDLAAQAKPRSDPWRLQYLDDLSKLDPVIDRMPYEDAADVPLQLKTEGEIMEAFIRKDPAITKKYGSLPPSERAAALKEDPTYLAFAADLSNRLSDAYLAMVKSASSTSAAGSSRLEKAVKGKKSAGEDVDENMLRLMQQTGYSEEEIKRFRVKNLVRHRVVNQTRMGKIQSQYYLTIAGNGNGLLGIGEGKSAEDEDARRQAMMNAVRNMQPIPRYEKRTIFGEVRGKVGAVELLLSSRPAGFGVRTQHLLFEMARACGITDLSGRVSRSRNPMNTVKAAFQALQSQKMPEDIARARGRKLVDVRNVYYNGRAG</sequence>
<gene>
    <name evidence="12" type="ORF">K402DRAFT_467991</name>
</gene>
<feature type="region of interest" description="Disordered" evidence="10">
    <location>
        <begin position="14"/>
        <end position="47"/>
    </location>
</feature>
<evidence type="ECO:0000256" key="6">
    <source>
        <dbReference type="ARBA" id="ARBA00037226"/>
    </source>
</evidence>
<evidence type="ECO:0000256" key="8">
    <source>
        <dbReference type="PROSITE-ProRule" id="PRU00268"/>
    </source>
</evidence>
<dbReference type="SUPFAM" id="SSF54211">
    <property type="entry name" value="Ribosomal protein S5 domain 2-like"/>
    <property type="match status" value="1"/>
</dbReference>
<evidence type="ECO:0000313" key="12">
    <source>
        <dbReference type="EMBL" id="KAF1980826.1"/>
    </source>
</evidence>
<evidence type="ECO:0000256" key="7">
    <source>
        <dbReference type="ARBA" id="ARBA00039335"/>
    </source>
</evidence>
<dbReference type="InterPro" id="IPR013810">
    <property type="entry name" value="Ribosomal_uS5_N"/>
</dbReference>
<dbReference type="Gene3D" id="3.30.160.20">
    <property type="match status" value="1"/>
</dbReference>
<dbReference type="PROSITE" id="PS50881">
    <property type="entry name" value="S5_DSRBD"/>
    <property type="match status" value="1"/>
</dbReference>
<dbReference type="InterPro" id="IPR020568">
    <property type="entry name" value="Ribosomal_Su5_D2-typ_SF"/>
</dbReference>
<dbReference type="FunFam" id="3.30.230.10:FF:000041">
    <property type="entry name" value="37S ribosomal protein S5"/>
    <property type="match status" value="1"/>
</dbReference>
<dbReference type="AlphaFoldDB" id="A0A6G1GIR2"/>
<evidence type="ECO:0000313" key="13">
    <source>
        <dbReference type="Proteomes" id="UP000800041"/>
    </source>
</evidence>
<evidence type="ECO:0000256" key="2">
    <source>
        <dbReference type="ARBA" id="ARBA00008945"/>
    </source>
</evidence>
<comment type="similarity">
    <text evidence="2 9">Belongs to the universal ribosomal protein uS5 family.</text>
</comment>
<dbReference type="GO" id="GO:0006412">
    <property type="term" value="P:translation"/>
    <property type="evidence" value="ECO:0007669"/>
    <property type="project" value="InterPro"/>
</dbReference>
<dbReference type="GO" id="GO:0003735">
    <property type="term" value="F:structural constituent of ribosome"/>
    <property type="evidence" value="ECO:0007669"/>
    <property type="project" value="UniProtKB-UniRule"/>
</dbReference>
<evidence type="ECO:0000259" key="11">
    <source>
        <dbReference type="PROSITE" id="PS50881"/>
    </source>
</evidence>
<protein>
    <recommendedName>
        <fullName evidence="7">Small ribosomal subunit protein uS5m</fullName>
    </recommendedName>
</protein>
<dbReference type="InterPro" id="IPR005324">
    <property type="entry name" value="Ribosomal_uS5_C"/>
</dbReference>